<sequence>MIIIKGQKFACDQCVRGHRASSCNHTERSLNPIKRKGRPPSQCDSCRALRLTRKAHVKCECRNKGGASATVAGPASASAPESPAKLRAIAASVTPKTTGSNIESLLNPCNCGTEQFCTCCKPRIAEFLSRSYPTQVVEQEALTLGQSLKRPRPIAPAVAAEGASHPPPCPSGPDAACCASGNRAPRNGPHSAGALPRPAPPLQAQPRPQLQRYDGHQRLPGPNRAHPYEQPPANQPPTAWAGPRLPLPPHGPHQRQNVLPAPGLGSFSTGHRPPPPSLPSGAANRPSCACGCQCSQKLDLLVRAIEARLGQEGLAELTSQADLGPSLSTMRSPPTVVLPVSHMAPSGVRPGSYGPAVSTLGSMSAPQTARHSSFQPPRLLAHPISRSRSSSTSSAASSVHLGNLPATHSPVRELSPPASPAHSHPHQFADGVIAPVGSAALGRAQTGVCRPSVPADPQQELPVRSCCSPKPASERAASGRPCCAGSGAKSCACCRRGWRPTDASRPEVDADGALACSCGCHKPLAECTNCVDDECEKLIFSASI</sequence>
<reference evidence="1" key="1">
    <citation type="submission" date="2022-07" db="EMBL/GenBank/DDBJ databases">
        <title>Phylogenomic reconstructions and comparative analyses of Kickxellomycotina fungi.</title>
        <authorList>
            <person name="Reynolds N.K."/>
            <person name="Stajich J.E."/>
            <person name="Barry K."/>
            <person name="Grigoriev I.V."/>
            <person name="Crous P."/>
            <person name="Smith M.E."/>
        </authorList>
    </citation>
    <scope>NUCLEOTIDE SEQUENCE</scope>
    <source>
        <strain evidence="1">CBS 109366</strain>
    </source>
</reference>
<dbReference type="EMBL" id="JANBUJ010000001">
    <property type="protein sequence ID" value="KAJ2775902.1"/>
    <property type="molecule type" value="Genomic_DNA"/>
</dbReference>
<gene>
    <name evidence="1" type="primary">CUP2</name>
    <name evidence="1" type="ORF">IWQ57_000059</name>
</gene>
<comment type="caution">
    <text evidence="1">The sequence shown here is derived from an EMBL/GenBank/DDBJ whole genome shotgun (WGS) entry which is preliminary data.</text>
</comment>
<keyword evidence="2" id="KW-1185">Reference proteome</keyword>
<accession>A0ACC1K8Z2</accession>
<protein>
    <submittedName>
        <fullName evidence="1">Copper-binding transcription factor</fullName>
    </submittedName>
</protein>
<dbReference type="Proteomes" id="UP001140234">
    <property type="component" value="Unassembled WGS sequence"/>
</dbReference>
<evidence type="ECO:0000313" key="1">
    <source>
        <dbReference type="EMBL" id="KAJ2775902.1"/>
    </source>
</evidence>
<proteinExistence type="predicted"/>
<name>A0ACC1K8Z2_9FUNG</name>
<evidence type="ECO:0000313" key="2">
    <source>
        <dbReference type="Proteomes" id="UP001140234"/>
    </source>
</evidence>
<organism evidence="1 2">
    <name type="scientific">Coemansia nantahalensis</name>
    <dbReference type="NCBI Taxonomy" id="2789366"/>
    <lineage>
        <taxon>Eukaryota</taxon>
        <taxon>Fungi</taxon>
        <taxon>Fungi incertae sedis</taxon>
        <taxon>Zoopagomycota</taxon>
        <taxon>Kickxellomycotina</taxon>
        <taxon>Kickxellomycetes</taxon>
        <taxon>Kickxellales</taxon>
        <taxon>Kickxellaceae</taxon>
        <taxon>Coemansia</taxon>
    </lineage>
</organism>